<feature type="domain" description="Alpha-D-phosphohexomutase alpha/beta/alpha" evidence="15">
    <location>
        <begin position="270"/>
        <end position="380"/>
    </location>
</feature>
<feature type="binding site" evidence="9">
    <location>
        <position position="257"/>
    </location>
    <ligand>
        <name>Mg(2+)</name>
        <dbReference type="ChEBI" id="CHEBI:18420"/>
    </ligand>
</feature>
<dbReference type="InterPro" id="IPR005845">
    <property type="entry name" value="A-D-PHexomutase_a/b/a-II"/>
</dbReference>
<sequence length="459" mass="47561">MARLFGTDGVRGVANEGLTAELALGLSVAAAHVLIEAQAAASAEAGRDGVRPVAVVGRDPRASGEFLEAAVVAGLASAGVDVLRVGVLPTPAVAYLTGSLGADLGVMLSASHNPMPDNGIKFFARGGHKLADELEDRIEALYREHAAGQPWDRPTGAGVGRVKDYDEGFDNYVAHLVGVLPNRLDGLKVVIDGAHGAAARVSPEAFARAGADVITIGTDPDGLNINDDCGSTHIDGLRDAVVRHGADFGVAHDGDADRCLAVDADGHEVDGDQILAVLALAMKEAGQLRQDTVVATVMSNLGFKLAMEREGIELVQTAVGDRYVLEEMKRGGFSLGGEQSGHVIVLDHATTGDGTLTGLMLAARVAATGKPLARLAGVMERLPQVLVNVPDVDKTRVHSASELVTAVTDAERELGETGRVLLRPSGTEPLVRVMVEAADIEHARTVAGRLADVVKSSLG</sequence>
<dbReference type="InterPro" id="IPR005844">
    <property type="entry name" value="A-D-PHexomutase_a/b/a-I"/>
</dbReference>
<evidence type="ECO:0000259" key="13">
    <source>
        <dbReference type="Pfam" id="PF02878"/>
    </source>
</evidence>
<dbReference type="PROSITE" id="PS00710">
    <property type="entry name" value="PGM_PMM"/>
    <property type="match status" value="1"/>
</dbReference>
<dbReference type="FunFam" id="3.30.310.50:FF:000001">
    <property type="entry name" value="Phosphoglucosamine mutase"/>
    <property type="match status" value="1"/>
</dbReference>
<feature type="modified residue" description="Phosphoserine" evidence="9">
    <location>
        <position position="111"/>
    </location>
</feature>
<dbReference type="InterPro" id="IPR005846">
    <property type="entry name" value="A-D-PHexomutase_a/b/a-III"/>
</dbReference>
<reference evidence="16 17" key="1">
    <citation type="submission" date="2018-10" db="EMBL/GenBank/DDBJ databases">
        <title>Isolation of pseudouridimycin from Streptomyces albus DSM 40763.</title>
        <authorList>
            <person name="Rosenqvist P."/>
            <person name="Metsae-Ketelae M."/>
            <person name="Virta P."/>
        </authorList>
    </citation>
    <scope>NUCLEOTIDE SEQUENCE [LARGE SCALE GENOMIC DNA]</scope>
    <source>
        <strain evidence="16 17">DSM 40763</strain>
    </source>
</reference>
<name>A0A6C1C6M4_9ACTN</name>
<evidence type="ECO:0000256" key="3">
    <source>
        <dbReference type="ARBA" id="ARBA00022723"/>
    </source>
</evidence>
<dbReference type="Pfam" id="PF02880">
    <property type="entry name" value="PGM_PMM_III"/>
    <property type="match status" value="1"/>
</dbReference>
<organism evidence="16 17">
    <name type="scientific">Streptomyces albus</name>
    <dbReference type="NCBI Taxonomy" id="1888"/>
    <lineage>
        <taxon>Bacteria</taxon>
        <taxon>Bacillati</taxon>
        <taxon>Actinomycetota</taxon>
        <taxon>Actinomycetes</taxon>
        <taxon>Kitasatosporales</taxon>
        <taxon>Streptomycetaceae</taxon>
        <taxon>Streptomyces</taxon>
    </lineage>
</organism>
<feature type="binding site" description="via phosphate group" evidence="9">
    <location>
        <position position="111"/>
    </location>
    <ligand>
        <name>Mg(2+)</name>
        <dbReference type="ChEBI" id="CHEBI:18420"/>
    </ligand>
</feature>
<dbReference type="PANTHER" id="PTHR42946:SF1">
    <property type="entry name" value="PHOSPHOGLUCOMUTASE (ALPHA-D-GLUCOSE-1,6-BISPHOSPHATE-DEPENDENT)"/>
    <property type="match status" value="1"/>
</dbReference>
<dbReference type="InterPro" id="IPR005841">
    <property type="entry name" value="Alpha-D-phosphohexomutase_SF"/>
</dbReference>
<evidence type="ECO:0000256" key="11">
    <source>
        <dbReference type="RuleBase" id="RU004327"/>
    </source>
</evidence>
<dbReference type="SUPFAM" id="SSF53738">
    <property type="entry name" value="Phosphoglucomutase, first 3 domains"/>
    <property type="match status" value="3"/>
</dbReference>
<protein>
    <recommendedName>
        <fullName evidence="8 9">Phosphoglucosamine mutase</fullName>
        <ecNumber evidence="7 9">5.4.2.10</ecNumber>
    </recommendedName>
</protein>
<dbReference type="InterPro" id="IPR050060">
    <property type="entry name" value="Phosphoglucosamine_mutase"/>
</dbReference>
<evidence type="ECO:0000256" key="4">
    <source>
        <dbReference type="ARBA" id="ARBA00022842"/>
    </source>
</evidence>
<feature type="domain" description="Alpha-D-phosphohexomutase alpha/beta/alpha" evidence="13">
    <location>
        <begin position="3"/>
        <end position="145"/>
    </location>
</feature>
<evidence type="ECO:0000256" key="10">
    <source>
        <dbReference type="RuleBase" id="RU004326"/>
    </source>
</evidence>
<feature type="binding site" evidence="9">
    <location>
        <position position="253"/>
    </location>
    <ligand>
        <name>Mg(2+)</name>
        <dbReference type="ChEBI" id="CHEBI:18420"/>
    </ligand>
</feature>
<dbReference type="FunFam" id="3.40.120.10:FF:000002">
    <property type="entry name" value="Phosphoglucosamine mutase"/>
    <property type="match status" value="1"/>
</dbReference>
<dbReference type="CDD" id="cd05802">
    <property type="entry name" value="GlmM"/>
    <property type="match status" value="1"/>
</dbReference>
<gene>
    <name evidence="9" type="primary">glmM</name>
    <name evidence="16" type="ORF">D8771_33100</name>
</gene>
<dbReference type="FunFam" id="3.40.120.10:FF:000001">
    <property type="entry name" value="Phosphoglucosamine mutase"/>
    <property type="match status" value="1"/>
</dbReference>
<dbReference type="GO" id="GO:0000287">
    <property type="term" value="F:magnesium ion binding"/>
    <property type="evidence" value="ECO:0007669"/>
    <property type="project" value="UniProtKB-UniRule"/>
</dbReference>
<dbReference type="InterPro" id="IPR036900">
    <property type="entry name" value="A-D-PHexomutase_C_sf"/>
</dbReference>
<dbReference type="EC" id="5.4.2.10" evidence="7 9"/>
<feature type="active site" description="Phosphoserine intermediate" evidence="9">
    <location>
        <position position="111"/>
    </location>
</feature>
<dbReference type="Pfam" id="PF02878">
    <property type="entry name" value="PGM_PMM_I"/>
    <property type="match status" value="1"/>
</dbReference>
<dbReference type="InterPro" id="IPR016055">
    <property type="entry name" value="A-D-PHexomutase_a/b/a-I/II/III"/>
</dbReference>
<dbReference type="GeneID" id="75181891"/>
<dbReference type="GO" id="GO:0006048">
    <property type="term" value="P:UDP-N-acetylglucosamine biosynthetic process"/>
    <property type="evidence" value="ECO:0007669"/>
    <property type="project" value="TreeGrafter"/>
</dbReference>
<dbReference type="GO" id="GO:0005829">
    <property type="term" value="C:cytosol"/>
    <property type="evidence" value="ECO:0007669"/>
    <property type="project" value="TreeGrafter"/>
</dbReference>
<dbReference type="EMBL" id="RCIY01000114">
    <property type="protein sequence ID" value="TGG75816.1"/>
    <property type="molecule type" value="Genomic_DNA"/>
</dbReference>
<dbReference type="Pfam" id="PF00408">
    <property type="entry name" value="PGM_PMM_IV"/>
    <property type="match status" value="1"/>
</dbReference>
<dbReference type="GO" id="GO:0005975">
    <property type="term" value="P:carbohydrate metabolic process"/>
    <property type="evidence" value="ECO:0007669"/>
    <property type="project" value="InterPro"/>
</dbReference>
<feature type="binding site" evidence="9">
    <location>
        <position position="255"/>
    </location>
    <ligand>
        <name>Mg(2+)</name>
        <dbReference type="ChEBI" id="CHEBI:18420"/>
    </ligand>
</feature>
<evidence type="ECO:0000256" key="8">
    <source>
        <dbReference type="ARBA" id="ARBA00068193"/>
    </source>
</evidence>
<dbReference type="GO" id="GO:0004615">
    <property type="term" value="F:phosphomannomutase activity"/>
    <property type="evidence" value="ECO:0007669"/>
    <property type="project" value="TreeGrafter"/>
</dbReference>
<dbReference type="HAMAP" id="MF_01554_B">
    <property type="entry name" value="GlmM_B"/>
    <property type="match status" value="1"/>
</dbReference>
<proteinExistence type="inferred from homology"/>
<evidence type="ECO:0000259" key="14">
    <source>
        <dbReference type="Pfam" id="PF02879"/>
    </source>
</evidence>
<feature type="domain" description="Alpha-D-phosphohexomutase C-terminal" evidence="12">
    <location>
        <begin position="387"/>
        <end position="452"/>
    </location>
</feature>
<evidence type="ECO:0000256" key="9">
    <source>
        <dbReference type="HAMAP-Rule" id="MF_01554"/>
    </source>
</evidence>
<dbReference type="Gene3D" id="3.30.310.50">
    <property type="entry name" value="Alpha-D-phosphohexomutase, C-terminal domain"/>
    <property type="match status" value="1"/>
</dbReference>
<dbReference type="PANTHER" id="PTHR42946">
    <property type="entry name" value="PHOSPHOHEXOSE MUTASE"/>
    <property type="match status" value="1"/>
</dbReference>
<dbReference type="Proteomes" id="UP000298111">
    <property type="component" value="Unassembled WGS sequence"/>
</dbReference>
<keyword evidence="2 9" id="KW-0597">Phosphoprotein</keyword>
<dbReference type="GO" id="GO:0009252">
    <property type="term" value="P:peptidoglycan biosynthetic process"/>
    <property type="evidence" value="ECO:0007669"/>
    <property type="project" value="TreeGrafter"/>
</dbReference>
<evidence type="ECO:0000259" key="15">
    <source>
        <dbReference type="Pfam" id="PF02880"/>
    </source>
</evidence>
<comment type="cofactor">
    <cofactor evidence="9">
        <name>Mg(2+)</name>
        <dbReference type="ChEBI" id="CHEBI:18420"/>
    </cofactor>
    <text evidence="9">Binds 1 Mg(2+) ion per subunit.</text>
</comment>
<dbReference type="Gene3D" id="3.40.120.10">
    <property type="entry name" value="Alpha-D-Glucose-1,6-Bisphosphate, subunit A, domain 3"/>
    <property type="match status" value="3"/>
</dbReference>
<comment type="caution">
    <text evidence="16">The sequence shown here is derived from an EMBL/GenBank/DDBJ whole genome shotgun (WGS) entry which is preliminary data.</text>
</comment>
<evidence type="ECO:0000313" key="17">
    <source>
        <dbReference type="Proteomes" id="UP000298111"/>
    </source>
</evidence>
<dbReference type="PRINTS" id="PR00509">
    <property type="entry name" value="PGMPMM"/>
</dbReference>
<dbReference type="RefSeq" id="WP_016473393.1">
    <property type="nucleotide sequence ID" value="NZ_BBQG01000012.1"/>
</dbReference>
<evidence type="ECO:0000259" key="12">
    <source>
        <dbReference type="Pfam" id="PF00408"/>
    </source>
</evidence>
<comment type="similarity">
    <text evidence="1 9 10">Belongs to the phosphohexose mutase family.</text>
</comment>
<dbReference type="InterPro" id="IPR006352">
    <property type="entry name" value="GlmM_bact"/>
</dbReference>
<dbReference type="AlphaFoldDB" id="A0A6C1C6M4"/>
<comment type="PTM">
    <text evidence="9">Activated by phosphorylation.</text>
</comment>
<dbReference type="NCBIfam" id="TIGR01455">
    <property type="entry name" value="glmM"/>
    <property type="match status" value="1"/>
</dbReference>
<feature type="domain" description="Alpha-D-phosphohexomutase alpha/beta/alpha" evidence="14">
    <location>
        <begin position="171"/>
        <end position="266"/>
    </location>
</feature>
<keyword evidence="5 9" id="KW-0413">Isomerase</keyword>
<keyword evidence="3 9" id="KW-0479">Metal-binding</keyword>
<dbReference type="Pfam" id="PF02879">
    <property type="entry name" value="PGM_PMM_II"/>
    <property type="match status" value="1"/>
</dbReference>
<accession>A0A6C1C6M4</accession>
<dbReference type="InterPro" id="IPR005843">
    <property type="entry name" value="A-D-PHexomutase_C"/>
</dbReference>
<keyword evidence="4 9" id="KW-0460">Magnesium</keyword>
<dbReference type="InterPro" id="IPR016066">
    <property type="entry name" value="A-D-PHexomutase_CS"/>
</dbReference>
<comment type="catalytic activity">
    <reaction evidence="6 9 11">
        <text>alpha-D-glucosamine 1-phosphate = D-glucosamine 6-phosphate</text>
        <dbReference type="Rhea" id="RHEA:23424"/>
        <dbReference type="ChEBI" id="CHEBI:58516"/>
        <dbReference type="ChEBI" id="CHEBI:58725"/>
        <dbReference type="EC" id="5.4.2.10"/>
    </reaction>
</comment>
<evidence type="ECO:0000256" key="7">
    <source>
        <dbReference type="ARBA" id="ARBA00066330"/>
    </source>
</evidence>
<evidence type="ECO:0000256" key="5">
    <source>
        <dbReference type="ARBA" id="ARBA00023235"/>
    </source>
</evidence>
<evidence type="ECO:0000256" key="6">
    <source>
        <dbReference type="ARBA" id="ARBA00050364"/>
    </source>
</evidence>
<comment type="function">
    <text evidence="9 11">Catalyzes the conversion of glucosamine-6-phosphate to glucosamine-1-phosphate.</text>
</comment>
<evidence type="ECO:0000256" key="1">
    <source>
        <dbReference type="ARBA" id="ARBA00010231"/>
    </source>
</evidence>
<dbReference type="SUPFAM" id="SSF55957">
    <property type="entry name" value="Phosphoglucomutase, C-terminal domain"/>
    <property type="match status" value="1"/>
</dbReference>
<evidence type="ECO:0000313" key="16">
    <source>
        <dbReference type="EMBL" id="TGG75816.1"/>
    </source>
</evidence>
<evidence type="ECO:0000256" key="2">
    <source>
        <dbReference type="ARBA" id="ARBA00022553"/>
    </source>
</evidence>
<dbReference type="GO" id="GO:0008966">
    <property type="term" value="F:phosphoglucosamine mutase activity"/>
    <property type="evidence" value="ECO:0007669"/>
    <property type="project" value="UniProtKB-UniRule"/>
</dbReference>